<organism evidence="2 3">
    <name type="scientific">Candidatus Yanofskybacteria bacterium RIFCSPHIGHO2_01_FULL_41_26</name>
    <dbReference type="NCBI Taxonomy" id="1802661"/>
    <lineage>
        <taxon>Bacteria</taxon>
        <taxon>Candidatus Yanofskyibacteriota</taxon>
    </lineage>
</organism>
<comment type="caution">
    <text evidence="2">The sequence shown here is derived from an EMBL/GenBank/DDBJ whole genome shotgun (WGS) entry which is preliminary data.</text>
</comment>
<proteinExistence type="predicted"/>
<evidence type="ECO:0000313" key="3">
    <source>
        <dbReference type="Proteomes" id="UP000176893"/>
    </source>
</evidence>
<evidence type="ECO:0008006" key="4">
    <source>
        <dbReference type="Google" id="ProtNLM"/>
    </source>
</evidence>
<dbReference type="STRING" id="1802661.A2649_03800"/>
<dbReference type="Proteomes" id="UP000176893">
    <property type="component" value="Unassembled WGS sequence"/>
</dbReference>
<reference evidence="2 3" key="1">
    <citation type="journal article" date="2016" name="Nat. Commun.">
        <title>Thousands of microbial genomes shed light on interconnected biogeochemical processes in an aquifer system.</title>
        <authorList>
            <person name="Anantharaman K."/>
            <person name="Brown C.T."/>
            <person name="Hug L.A."/>
            <person name="Sharon I."/>
            <person name="Castelle C.J."/>
            <person name="Probst A.J."/>
            <person name="Thomas B.C."/>
            <person name="Singh A."/>
            <person name="Wilkins M.J."/>
            <person name="Karaoz U."/>
            <person name="Brodie E.L."/>
            <person name="Williams K.H."/>
            <person name="Hubbard S.S."/>
            <person name="Banfield J.F."/>
        </authorList>
    </citation>
    <scope>NUCLEOTIDE SEQUENCE [LARGE SCALE GENOMIC DNA]</scope>
</reference>
<keyword evidence="1" id="KW-0812">Transmembrane</keyword>
<name>A0A1F8EF61_9BACT</name>
<dbReference type="Gene3D" id="2.60.40.420">
    <property type="entry name" value="Cupredoxins - blue copper proteins"/>
    <property type="match status" value="1"/>
</dbReference>
<sequence>MTDFEPQLVVAKKKEKKLPAINGPGLFWMLIVLTLVLFGLAVSMLGRIQNPNVGLPTPTETLPTEIKPSRIYTVSYKSGVFSPTNLRIHAGDTVRFKNESIFPIRIISGPDSSLVGFDSIGDIPQGSYFSFTFAAKGIFDYHGDRNIKETGTIIVR</sequence>
<protein>
    <recommendedName>
        <fullName evidence="4">EfeO-type cupredoxin-like domain-containing protein</fullName>
    </recommendedName>
</protein>
<keyword evidence="1" id="KW-0472">Membrane</keyword>
<dbReference type="SUPFAM" id="SSF49503">
    <property type="entry name" value="Cupredoxins"/>
    <property type="match status" value="1"/>
</dbReference>
<dbReference type="InterPro" id="IPR008972">
    <property type="entry name" value="Cupredoxin"/>
</dbReference>
<feature type="transmembrane region" description="Helical" evidence="1">
    <location>
        <begin position="26"/>
        <end position="45"/>
    </location>
</feature>
<accession>A0A1F8EF61</accession>
<keyword evidence="1" id="KW-1133">Transmembrane helix</keyword>
<gene>
    <name evidence="2" type="ORF">A2649_03800</name>
</gene>
<evidence type="ECO:0000256" key="1">
    <source>
        <dbReference type="SAM" id="Phobius"/>
    </source>
</evidence>
<dbReference type="AlphaFoldDB" id="A0A1F8EF61"/>
<evidence type="ECO:0000313" key="2">
    <source>
        <dbReference type="EMBL" id="OGM99237.1"/>
    </source>
</evidence>
<dbReference type="EMBL" id="MGJB01000001">
    <property type="protein sequence ID" value="OGM99237.1"/>
    <property type="molecule type" value="Genomic_DNA"/>
</dbReference>